<evidence type="ECO:0000313" key="2">
    <source>
        <dbReference type="EMBL" id="UEL47724.1"/>
    </source>
</evidence>
<keyword evidence="1" id="KW-1133">Transmembrane helix</keyword>
<dbReference type="AlphaFoldDB" id="A0AAX2ZEH8"/>
<dbReference type="KEGG" id="tem:JW646_19255"/>
<proteinExistence type="predicted"/>
<evidence type="ECO:0000313" key="3">
    <source>
        <dbReference type="Proteomes" id="UP001198983"/>
    </source>
</evidence>
<name>A0AAX2ZEH8_9FIRM</name>
<evidence type="ECO:0000256" key="1">
    <source>
        <dbReference type="SAM" id="Phobius"/>
    </source>
</evidence>
<keyword evidence="1" id="KW-0812">Transmembrane</keyword>
<organism evidence="2 3">
    <name type="scientific">Terrisporobacter hibernicus</name>
    <dbReference type="NCBI Taxonomy" id="2813371"/>
    <lineage>
        <taxon>Bacteria</taxon>
        <taxon>Bacillati</taxon>
        <taxon>Bacillota</taxon>
        <taxon>Clostridia</taxon>
        <taxon>Peptostreptococcales</taxon>
        <taxon>Peptostreptococcaceae</taxon>
        <taxon>Terrisporobacter</taxon>
    </lineage>
</organism>
<dbReference type="RefSeq" id="WP_228416049.1">
    <property type="nucleotide sequence ID" value="NZ_CP081135.1"/>
</dbReference>
<gene>
    <name evidence="2" type="ORF">JW646_19255</name>
</gene>
<keyword evidence="1" id="KW-0472">Membrane</keyword>
<feature type="transmembrane region" description="Helical" evidence="1">
    <location>
        <begin position="6"/>
        <end position="26"/>
    </location>
</feature>
<dbReference type="Proteomes" id="UP001198983">
    <property type="component" value="Chromosome"/>
</dbReference>
<dbReference type="EMBL" id="CP081135">
    <property type="protein sequence ID" value="UEL47724.1"/>
    <property type="molecule type" value="Genomic_DNA"/>
</dbReference>
<keyword evidence="3" id="KW-1185">Reference proteome</keyword>
<reference evidence="2 3" key="1">
    <citation type="journal article" date="2023" name="Int. J. Syst. Evol. Microbiol.">
        <title>Terrisporobacter hibernicus sp. nov., isolated from bovine faeces in Northern Ireland.</title>
        <authorList>
            <person name="Mitchell M."/>
            <person name="Nguyen S.V."/>
            <person name="Connor M."/>
            <person name="Fairley D.J."/>
            <person name="Donoghue O."/>
            <person name="Marshall H."/>
            <person name="Koolman L."/>
            <person name="McMullan G."/>
            <person name="Schaffer K.E."/>
            <person name="McGrath J.W."/>
            <person name="Fanning S."/>
        </authorList>
    </citation>
    <scope>NUCLEOTIDE SEQUENCE [LARGE SCALE GENOMIC DNA]</scope>
    <source>
        <strain evidence="2 3">MCA3</strain>
    </source>
</reference>
<accession>A0AAX2ZEH8</accession>
<sequence>MKKKRIIISIVIIIVSAISILLYQYINKYKDYKEIKLKNVGAIKVPKEWKCFKTEKGLLYFADKPIKEKGSNVYLIQYELISNDALYENEEDFDENEGDDKGYYFENYDLGNDISVKNVFIPPFKYPETESCTFSNSATYSTCTFELNGKIINNYLICFEGDDYNSTFLVANKSVDKETMEKISKSFDMTK</sequence>
<protein>
    <recommendedName>
        <fullName evidence="4">DUF4367 domain-containing protein</fullName>
    </recommendedName>
</protein>
<evidence type="ECO:0008006" key="4">
    <source>
        <dbReference type="Google" id="ProtNLM"/>
    </source>
</evidence>